<dbReference type="Proteomes" id="UP000596827">
    <property type="component" value="Unassembled WGS sequence"/>
</dbReference>
<dbReference type="RefSeq" id="WP_187085575.1">
    <property type="nucleotide sequence ID" value="NZ_JACORU010000020.1"/>
</dbReference>
<feature type="chain" id="PRO_5037433548" evidence="1">
    <location>
        <begin position="23"/>
        <end position="139"/>
    </location>
</feature>
<keyword evidence="1" id="KW-0732">Signal</keyword>
<accession>A0A923ME22</accession>
<protein>
    <submittedName>
        <fullName evidence="2">Uncharacterized protein</fullName>
    </submittedName>
</protein>
<gene>
    <name evidence="2" type="ORF">H8R02_29570</name>
</gene>
<comment type="caution">
    <text evidence="2">The sequence shown here is derived from an EMBL/GenBank/DDBJ whole genome shotgun (WGS) entry which is preliminary data.</text>
</comment>
<sequence>MRSPAKFGAAFLLACAAASATAAQWRTLPGTADVDVDLASIRLERARVTAWLRWWGRSPLVSETPVFAALRSRVYKTAVQVEFDCAARHWRTLAFSATDSSGLPIAMDSTPGPRIAAVDGDMGWAYDSLCEIVRAPHRK</sequence>
<name>A0A923ME22_9BURK</name>
<feature type="signal peptide" evidence="1">
    <location>
        <begin position="1"/>
        <end position="22"/>
    </location>
</feature>
<reference evidence="2" key="1">
    <citation type="submission" date="2020-08" db="EMBL/GenBank/DDBJ databases">
        <title>Ramlibacter sp. GTP1 16S ribosomal RNA gene genome sequencing and assembly.</title>
        <authorList>
            <person name="Kang M."/>
        </authorList>
    </citation>
    <scope>NUCLEOTIDE SEQUENCE</scope>
    <source>
        <strain evidence="2">GTP1</strain>
    </source>
</reference>
<keyword evidence="3" id="KW-1185">Reference proteome</keyword>
<proteinExistence type="predicted"/>
<organism evidence="2 3">
    <name type="scientific">Ramlibacter albus</name>
    <dbReference type="NCBI Taxonomy" id="2079448"/>
    <lineage>
        <taxon>Bacteria</taxon>
        <taxon>Pseudomonadati</taxon>
        <taxon>Pseudomonadota</taxon>
        <taxon>Betaproteobacteria</taxon>
        <taxon>Burkholderiales</taxon>
        <taxon>Comamonadaceae</taxon>
        <taxon>Ramlibacter</taxon>
    </lineage>
</organism>
<evidence type="ECO:0000313" key="2">
    <source>
        <dbReference type="EMBL" id="MBC5768648.1"/>
    </source>
</evidence>
<evidence type="ECO:0000256" key="1">
    <source>
        <dbReference type="SAM" id="SignalP"/>
    </source>
</evidence>
<dbReference type="EMBL" id="JACORU010000020">
    <property type="protein sequence ID" value="MBC5768648.1"/>
    <property type="molecule type" value="Genomic_DNA"/>
</dbReference>
<evidence type="ECO:0000313" key="3">
    <source>
        <dbReference type="Proteomes" id="UP000596827"/>
    </source>
</evidence>
<dbReference type="AlphaFoldDB" id="A0A923ME22"/>